<evidence type="ECO:0000256" key="5">
    <source>
        <dbReference type="ARBA" id="ARBA00022840"/>
    </source>
</evidence>
<dbReference type="FunFam" id="3.40.50.300:FF:000589">
    <property type="entry name" value="ABC transporter, ATP-binding subunit"/>
    <property type="match status" value="1"/>
</dbReference>
<sequence length="313" mass="33806">MDSDTAIKVTDVQKSFAQKQVVRDISFTVKRGEIFGLLGPNGAGKTTLIKMMTTLLRPDQGNIMLNGYSTAKQSQLARRQFGVTGQATAIDQDLSARENLLIFGQLNGLSSKDARARAAELLTDFDLINSADQALETFSGGMRRRSDLAVSLIGQPNILFLDEPTTGLDPRTRTQMWQAIQNLVATGSTVFLTTQYLEEADRLADHIALIDHGKLIALGTPDDLKQQVGGMQLRLTLSDSSRVAQAQTIIQTSLNQPASISNQTLIAPLGSTGIQAVTTILNQLQGASIAISNLKIESPSLDDVFFKMTVGKN</sequence>
<dbReference type="PANTHER" id="PTHR42711:SF19">
    <property type="entry name" value="DOXORUBICIN RESISTANCE ATP-BINDING PROTEIN DRRA"/>
    <property type="match status" value="1"/>
</dbReference>
<evidence type="ECO:0000256" key="2">
    <source>
        <dbReference type="ARBA" id="ARBA00022448"/>
    </source>
</evidence>
<comment type="subcellular location">
    <subcellularLocation>
        <location evidence="1">Cell membrane</location>
    </subcellularLocation>
</comment>
<feature type="domain" description="ABC transporter" evidence="9">
    <location>
        <begin position="7"/>
        <end position="237"/>
    </location>
</feature>
<evidence type="ECO:0000313" key="10">
    <source>
        <dbReference type="EMBL" id="KRO15162.1"/>
    </source>
</evidence>
<dbReference type="RefSeq" id="WP_054776722.1">
    <property type="nucleotide sequence ID" value="NZ_BBBX01000003.1"/>
</dbReference>
<keyword evidence="4" id="KW-0547">Nucleotide-binding</keyword>
<dbReference type="OrthoDB" id="9804819at2"/>
<gene>
    <name evidence="10" type="ORF">IV56_GL000253</name>
</gene>
<keyword evidence="6" id="KW-1278">Translocase</keyword>
<reference evidence="10 11" key="1">
    <citation type="journal article" date="2015" name="Genome Announc.">
        <title>Expanding the biotechnology potential of lactobacilli through comparative genomics of 213 strains and associated genera.</title>
        <authorList>
            <person name="Sun Z."/>
            <person name="Harris H.M."/>
            <person name="McCann A."/>
            <person name="Guo C."/>
            <person name="Argimon S."/>
            <person name="Zhang W."/>
            <person name="Yang X."/>
            <person name="Jeffery I.B."/>
            <person name="Cooney J.C."/>
            <person name="Kagawa T.F."/>
            <person name="Liu W."/>
            <person name="Song Y."/>
            <person name="Salvetti E."/>
            <person name="Wrobel A."/>
            <person name="Rasinkangas P."/>
            <person name="Parkhill J."/>
            <person name="Rea M.C."/>
            <person name="O'Sullivan O."/>
            <person name="Ritari J."/>
            <person name="Douillard F.P."/>
            <person name="Paul Ross R."/>
            <person name="Yang R."/>
            <person name="Briner A.E."/>
            <person name="Felis G.E."/>
            <person name="de Vos W.M."/>
            <person name="Barrangou R."/>
            <person name="Klaenhammer T.R."/>
            <person name="Caufield P.W."/>
            <person name="Cui Y."/>
            <person name="Zhang H."/>
            <person name="O'Toole P.W."/>
        </authorList>
    </citation>
    <scope>NUCLEOTIDE SEQUENCE [LARGE SCALE GENOMIC DNA]</scope>
    <source>
        <strain evidence="10 11">DSM 24301</strain>
    </source>
</reference>
<dbReference type="Gene3D" id="3.40.50.300">
    <property type="entry name" value="P-loop containing nucleotide triphosphate hydrolases"/>
    <property type="match status" value="1"/>
</dbReference>
<evidence type="ECO:0000256" key="3">
    <source>
        <dbReference type="ARBA" id="ARBA00022475"/>
    </source>
</evidence>
<comment type="similarity">
    <text evidence="8">Belongs to the ABC transporter superfamily. Drug exporter-1 (DrugE1) (TC 3.A.1.105) family.</text>
</comment>
<keyword evidence="7" id="KW-0472">Membrane</keyword>
<dbReference type="InterPro" id="IPR050763">
    <property type="entry name" value="ABC_transporter_ATP-binding"/>
</dbReference>
<dbReference type="GO" id="GO:0005524">
    <property type="term" value="F:ATP binding"/>
    <property type="evidence" value="ECO:0007669"/>
    <property type="project" value="UniProtKB-KW"/>
</dbReference>
<dbReference type="PANTHER" id="PTHR42711">
    <property type="entry name" value="ABC TRANSPORTER ATP-BINDING PROTEIN"/>
    <property type="match status" value="1"/>
</dbReference>
<keyword evidence="11" id="KW-1185">Reference proteome</keyword>
<evidence type="ECO:0000256" key="4">
    <source>
        <dbReference type="ARBA" id="ARBA00022741"/>
    </source>
</evidence>
<dbReference type="GO" id="GO:0005886">
    <property type="term" value="C:plasma membrane"/>
    <property type="evidence" value="ECO:0007669"/>
    <property type="project" value="UniProtKB-SubCell"/>
</dbReference>
<dbReference type="Pfam" id="PF00005">
    <property type="entry name" value="ABC_tran"/>
    <property type="match status" value="1"/>
</dbReference>
<evidence type="ECO:0000313" key="11">
    <source>
        <dbReference type="Proteomes" id="UP000050969"/>
    </source>
</evidence>
<name>A0A0R2MWM3_9LACO</name>
<keyword evidence="3" id="KW-1003">Cell membrane</keyword>
<evidence type="ECO:0000256" key="6">
    <source>
        <dbReference type="ARBA" id="ARBA00022967"/>
    </source>
</evidence>
<evidence type="ECO:0000256" key="1">
    <source>
        <dbReference type="ARBA" id="ARBA00004236"/>
    </source>
</evidence>
<dbReference type="PROSITE" id="PS50893">
    <property type="entry name" value="ABC_TRANSPORTER_2"/>
    <property type="match status" value="1"/>
</dbReference>
<dbReference type="Proteomes" id="UP000050969">
    <property type="component" value="Unassembled WGS sequence"/>
</dbReference>
<dbReference type="PATRIC" id="fig|1293598.4.peg.272"/>
<keyword evidence="5" id="KW-0067">ATP-binding</keyword>
<dbReference type="InterPro" id="IPR003593">
    <property type="entry name" value="AAA+_ATPase"/>
</dbReference>
<accession>A0A0R2MWM3</accession>
<evidence type="ECO:0000256" key="7">
    <source>
        <dbReference type="ARBA" id="ARBA00023136"/>
    </source>
</evidence>
<dbReference type="InterPro" id="IPR027417">
    <property type="entry name" value="P-loop_NTPase"/>
</dbReference>
<dbReference type="GO" id="GO:0016887">
    <property type="term" value="F:ATP hydrolysis activity"/>
    <property type="evidence" value="ECO:0007669"/>
    <property type="project" value="InterPro"/>
</dbReference>
<dbReference type="GO" id="GO:0043215">
    <property type="term" value="P:daunorubicin transport"/>
    <property type="evidence" value="ECO:0007669"/>
    <property type="project" value="InterPro"/>
</dbReference>
<dbReference type="InterPro" id="IPR005894">
    <property type="entry name" value="DrrA"/>
</dbReference>
<dbReference type="AlphaFoldDB" id="A0A0R2MWM3"/>
<keyword evidence="2" id="KW-0813">Transport</keyword>
<dbReference type="SUPFAM" id="SSF52540">
    <property type="entry name" value="P-loop containing nucleoside triphosphate hydrolases"/>
    <property type="match status" value="1"/>
</dbReference>
<protein>
    <recommendedName>
        <fullName evidence="9">ABC transporter domain-containing protein</fullName>
    </recommendedName>
</protein>
<dbReference type="InterPro" id="IPR003439">
    <property type="entry name" value="ABC_transporter-like_ATP-bd"/>
</dbReference>
<dbReference type="SMART" id="SM00382">
    <property type="entry name" value="AAA"/>
    <property type="match status" value="1"/>
</dbReference>
<proteinExistence type="inferred from homology"/>
<dbReference type="GO" id="GO:1900753">
    <property type="term" value="P:doxorubicin transport"/>
    <property type="evidence" value="ECO:0007669"/>
    <property type="project" value="InterPro"/>
</dbReference>
<comment type="caution">
    <text evidence="10">The sequence shown here is derived from an EMBL/GenBank/DDBJ whole genome shotgun (WGS) entry which is preliminary data.</text>
</comment>
<dbReference type="STRING" id="1293598.IV56_GL000253"/>
<dbReference type="EMBL" id="JQCE01000075">
    <property type="protein sequence ID" value="KRO15162.1"/>
    <property type="molecule type" value="Genomic_DNA"/>
</dbReference>
<evidence type="ECO:0000256" key="8">
    <source>
        <dbReference type="ARBA" id="ARBA00049985"/>
    </source>
</evidence>
<evidence type="ECO:0000259" key="9">
    <source>
        <dbReference type="PROSITE" id="PS50893"/>
    </source>
</evidence>
<dbReference type="NCBIfam" id="TIGR01188">
    <property type="entry name" value="drrA"/>
    <property type="match status" value="1"/>
</dbReference>
<organism evidence="10 11">
    <name type="scientific">Lacticaseibacillus saniviri JCM 17471 = DSM 24301</name>
    <dbReference type="NCBI Taxonomy" id="1293598"/>
    <lineage>
        <taxon>Bacteria</taxon>
        <taxon>Bacillati</taxon>
        <taxon>Bacillota</taxon>
        <taxon>Bacilli</taxon>
        <taxon>Lactobacillales</taxon>
        <taxon>Lactobacillaceae</taxon>
        <taxon>Lacticaseibacillus</taxon>
    </lineage>
</organism>